<evidence type="ECO:0000256" key="1">
    <source>
        <dbReference type="ARBA" id="ARBA00022801"/>
    </source>
</evidence>
<dbReference type="EMBL" id="CP042301">
    <property type="protein sequence ID" value="QDZ02998.1"/>
    <property type="molecule type" value="Genomic_DNA"/>
</dbReference>
<dbReference type="InterPro" id="IPR036412">
    <property type="entry name" value="HAD-like_sf"/>
</dbReference>
<reference evidence="2" key="1">
    <citation type="submission" date="2020-04" db="EMBL/GenBank/DDBJ databases">
        <title>Nitratireductor sp. nov. isolated from mangrove soil.</title>
        <authorList>
            <person name="Ye Y."/>
        </authorList>
    </citation>
    <scope>NUCLEOTIDE SEQUENCE</scope>
    <source>
        <strain evidence="2">SY7</strain>
    </source>
</reference>
<proteinExistence type="predicted"/>
<dbReference type="KEGG" id="niy:FQ775_22980"/>
<dbReference type="InterPro" id="IPR051540">
    <property type="entry name" value="S-2-haloacid_dehalogenase"/>
</dbReference>
<dbReference type="Proteomes" id="UP000321389">
    <property type="component" value="Chromosome"/>
</dbReference>
<dbReference type="InterPro" id="IPR023214">
    <property type="entry name" value="HAD_sf"/>
</dbReference>
<dbReference type="AlphaFoldDB" id="A0A5B8L6E5"/>
<keyword evidence="1 2" id="KW-0378">Hydrolase</keyword>
<dbReference type="SUPFAM" id="SSF56784">
    <property type="entry name" value="HAD-like"/>
    <property type="match status" value="1"/>
</dbReference>
<dbReference type="Pfam" id="PF00702">
    <property type="entry name" value="Hydrolase"/>
    <property type="match status" value="1"/>
</dbReference>
<dbReference type="OrthoDB" id="6101375at2"/>
<dbReference type="Gene3D" id="3.40.50.1000">
    <property type="entry name" value="HAD superfamily/HAD-like"/>
    <property type="match status" value="1"/>
</dbReference>
<dbReference type="GO" id="GO:0016787">
    <property type="term" value="F:hydrolase activity"/>
    <property type="evidence" value="ECO:0007669"/>
    <property type="project" value="UniProtKB-KW"/>
</dbReference>
<organism evidence="2 3">
    <name type="scientific">Nitratireductor mangrovi</name>
    <dbReference type="NCBI Taxonomy" id="2599600"/>
    <lineage>
        <taxon>Bacteria</taxon>
        <taxon>Pseudomonadati</taxon>
        <taxon>Pseudomonadota</taxon>
        <taxon>Alphaproteobacteria</taxon>
        <taxon>Hyphomicrobiales</taxon>
        <taxon>Phyllobacteriaceae</taxon>
        <taxon>Nitratireductor</taxon>
    </lineage>
</organism>
<evidence type="ECO:0000313" key="3">
    <source>
        <dbReference type="Proteomes" id="UP000321389"/>
    </source>
</evidence>
<name>A0A5B8L6E5_9HYPH</name>
<dbReference type="Gene3D" id="1.10.150.240">
    <property type="entry name" value="Putative phosphatase, domain 2"/>
    <property type="match status" value="1"/>
</dbReference>
<dbReference type="SFLD" id="SFLDG01129">
    <property type="entry name" value="C1.5:_HAD__Beta-PGM__Phosphata"/>
    <property type="match status" value="1"/>
</dbReference>
<dbReference type="PANTHER" id="PTHR43316">
    <property type="entry name" value="HYDROLASE, HALOACID DELAHOGENASE-RELATED"/>
    <property type="match status" value="1"/>
</dbReference>
<keyword evidence="3" id="KW-1185">Reference proteome</keyword>
<dbReference type="PANTHER" id="PTHR43316:SF8">
    <property type="entry name" value="HAD FAMILY HYDROLASE"/>
    <property type="match status" value="1"/>
</dbReference>
<dbReference type="CDD" id="cd07515">
    <property type="entry name" value="HAD-like"/>
    <property type="match status" value="1"/>
</dbReference>
<protein>
    <submittedName>
        <fullName evidence="2">HAD family hydrolase</fullName>
    </submittedName>
</protein>
<dbReference type="RefSeq" id="WP_146301631.1">
    <property type="nucleotide sequence ID" value="NZ_CP042301.2"/>
</dbReference>
<evidence type="ECO:0000313" key="2">
    <source>
        <dbReference type="EMBL" id="QDZ02998.1"/>
    </source>
</evidence>
<gene>
    <name evidence="2" type="ORF">FQ775_22980</name>
</gene>
<dbReference type="InterPro" id="IPR023198">
    <property type="entry name" value="PGP-like_dom2"/>
</dbReference>
<accession>A0A5B8L6E5</accession>
<dbReference type="SFLD" id="SFLDS00003">
    <property type="entry name" value="Haloacid_Dehalogenase"/>
    <property type="match status" value="1"/>
</dbReference>
<sequence>MAGERLLTTIGFDADDTLWQNEQFFRLTEKRFAELLGDHAEPGHLSERLLEAEKRNLGVYGFGIKGFTLSMIETALEVTGGRVPGEVVSQILAAGREMLAHPVETLPHVQETLERLAPTHRIVLITKGDLFDQERKLAQSGLGDFFAAVEIVSDKQPETYQRIFASTGDGPQRAMMVGNSLKSDVVPAIAAGSWGVHVPHELTWVLEHVDAPVGEARFRQIGTLAELPALVEAIG</sequence>